<evidence type="ECO:0000313" key="6">
    <source>
        <dbReference type="Proteomes" id="UP000244527"/>
    </source>
</evidence>
<dbReference type="GO" id="GO:0043565">
    <property type="term" value="F:sequence-specific DNA binding"/>
    <property type="evidence" value="ECO:0007669"/>
    <property type="project" value="InterPro"/>
</dbReference>
<dbReference type="Proteomes" id="UP000244527">
    <property type="component" value="Chromosome"/>
</dbReference>
<dbReference type="Gene3D" id="1.10.10.60">
    <property type="entry name" value="Homeodomain-like"/>
    <property type="match status" value="1"/>
</dbReference>
<protein>
    <submittedName>
        <fullName evidence="5">AraC family transcriptional regulator</fullName>
    </submittedName>
</protein>
<keyword evidence="3" id="KW-0804">Transcription</keyword>
<dbReference type="RefSeq" id="WP_108740127.1">
    <property type="nucleotide sequence ID" value="NZ_CP020918.1"/>
</dbReference>
<keyword evidence="2" id="KW-0238">DNA-binding</keyword>
<dbReference type="InterPro" id="IPR009057">
    <property type="entry name" value="Homeodomain-like_sf"/>
</dbReference>
<dbReference type="PANTHER" id="PTHR43280">
    <property type="entry name" value="ARAC-FAMILY TRANSCRIPTIONAL REGULATOR"/>
    <property type="match status" value="1"/>
</dbReference>
<evidence type="ECO:0000313" key="5">
    <source>
        <dbReference type="EMBL" id="AWG21177.1"/>
    </source>
</evidence>
<dbReference type="SUPFAM" id="SSF46689">
    <property type="entry name" value="Homeodomain-like"/>
    <property type="match status" value="1"/>
</dbReference>
<organism evidence="5 6">
    <name type="scientific">Flavobacterium faecale</name>
    <dbReference type="NCBI Taxonomy" id="1355330"/>
    <lineage>
        <taxon>Bacteria</taxon>
        <taxon>Pseudomonadati</taxon>
        <taxon>Bacteroidota</taxon>
        <taxon>Flavobacteriia</taxon>
        <taxon>Flavobacteriales</taxon>
        <taxon>Flavobacteriaceae</taxon>
        <taxon>Flavobacterium</taxon>
    </lineage>
</organism>
<sequence length="275" mass="32134">MLYTGQLNEFVRLAEIDASNCDLLKEKVSESLSVIWCQEDMKVNVDGSDYIFPENTVLFLTEYHKVTIVSVTKARLVRFNRAFYCISDHDNEVGCKGILFFGASQFPKITIPDNEVEKFEVLWRMFSIEMESKDNLQNDMLQMMLKRLLILSTRIYKEQTELTSFDKNQLDIVREYNYLVESHFKTKHQVADYAEMLNKSPKTLSNLFKKYNEKSPLQIIQARLVLEARRLLHYSDLSIKEIAYEVGYEDIQAFSKFFKKNEGVSPSDFKKSIAS</sequence>
<feature type="domain" description="HTH araC/xylS-type" evidence="4">
    <location>
        <begin position="174"/>
        <end position="272"/>
    </location>
</feature>
<dbReference type="EMBL" id="CP020918">
    <property type="protein sequence ID" value="AWG21177.1"/>
    <property type="molecule type" value="Genomic_DNA"/>
</dbReference>
<gene>
    <name evidence="5" type="ORF">FFWV33_06320</name>
</gene>
<dbReference type="OrthoDB" id="2666928at2"/>
<evidence type="ECO:0000256" key="3">
    <source>
        <dbReference type="ARBA" id="ARBA00023163"/>
    </source>
</evidence>
<dbReference type="PROSITE" id="PS01124">
    <property type="entry name" value="HTH_ARAC_FAMILY_2"/>
    <property type="match status" value="1"/>
</dbReference>
<dbReference type="PRINTS" id="PR00032">
    <property type="entry name" value="HTHARAC"/>
</dbReference>
<dbReference type="KEGG" id="ffa:FFWV33_06320"/>
<dbReference type="AlphaFoldDB" id="A0A2S1LBW5"/>
<dbReference type="SMART" id="SM00342">
    <property type="entry name" value="HTH_ARAC"/>
    <property type="match status" value="1"/>
</dbReference>
<dbReference type="PANTHER" id="PTHR43280:SF32">
    <property type="entry name" value="TRANSCRIPTIONAL REGULATORY PROTEIN"/>
    <property type="match status" value="1"/>
</dbReference>
<evidence type="ECO:0000256" key="2">
    <source>
        <dbReference type="ARBA" id="ARBA00023125"/>
    </source>
</evidence>
<dbReference type="Pfam" id="PF12833">
    <property type="entry name" value="HTH_18"/>
    <property type="match status" value="1"/>
</dbReference>
<name>A0A2S1LBW5_9FLAO</name>
<reference evidence="5 6" key="1">
    <citation type="submission" date="2017-04" db="EMBL/GenBank/DDBJ databases">
        <title>Compelte genome sequence of WV33.</title>
        <authorList>
            <person name="Lee P.C."/>
        </authorList>
    </citation>
    <scope>NUCLEOTIDE SEQUENCE [LARGE SCALE GENOMIC DNA]</scope>
    <source>
        <strain evidence="5 6">WV33</strain>
    </source>
</reference>
<dbReference type="GO" id="GO:0003700">
    <property type="term" value="F:DNA-binding transcription factor activity"/>
    <property type="evidence" value="ECO:0007669"/>
    <property type="project" value="InterPro"/>
</dbReference>
<proteinExistence type="predicted"/>
<evidence type="ECO:0000259" key="4">
    <source>
        <dbReference type="PROSITE" id="PS01124"/>
    </source>
</evidence>
<accession>A0A2S1LBW5</accession>
<keyword evidence="6" id="KW-1185">Reference proteome</keyword>
<keyword evidence="1" id="KW-0805">Transcription regulation</keyword>
<dbReference type="InterPro" id="IPR020449">
    <property type="entry name" value="Tscrpt_reg_AraC-type_HTH"/>
</dbReference>
<evidence type="ECO:0000256" key="1">
    <source>
        <dbReference type="ARBA" id="ARBA00023015"/>
    </source>
</evidence>
<dbReference type="InterPro" id="IPR018060">
    <property type="entry name" value="HTH_AraC"/>
</dbReference>